<evidence type="ECO:0000256" key="4">
    <source>
        <dbReference type="ARBA" id="ARBA00022989"/>
    </source>
</evidence>
<evidence type="ECO:0000256" key="5">
    <source>
        <dbReference type="ARBA" id="ARBA00023136"/>
    </source>
</evidence>
<feature type="domain" description="Major facilitator superfamily (MFS) profile" evidence="7">
    <location>
        <begin position="24"/>
        <end position="430"/>
    </location>
</feature>
<feature type="transmembrane region" description="Helical" evidence="6">
    <location>
        <begin position="403"/>
        <end position="425"/>
    </location>
</feature>
<evidence type="ECO:0000313" key="9">
    <source>
        <dbReference type="Proteomes" id="UP000027439"/>
    </source>
</evidence>
<dbReference type="Pfam" id="PF07690">
    <property type="entry name" value="MFS_1"/>
    <property type="match status" value="1"/>
</dbReference>
<dbReference type="RefSeq" id="WP_035969813.1">
    <property type="nucleotide sequence ID" value="NZ_BMEG01000007.1"/>
</dbReference>
<evidence type="ECO:0000256" key="3">
    <source>
        <dbReference type="ARBA" id="ARBA00022692"/>
    </source>
</evidence>
<dbReference type="GO" id="GO:0016020">
    <property type="term" value="C:membrane"/>
    <property type="evidence" value="ECO:0007669"/>
    <property type="project" value="UniProtKB-SubCell"/>
</dbReference>
<evidence type="ECO:0000256" key="2">
    <source>
        <dbReference type="ARBA" id="ARBA00022448"/>
    </source>
</evidence>
<dbReference type="PANTHER" id="PTHR43791">
    <property type="entry name" value="PERMEASE-RELATED"/>
    <property type="match status" value="1"/>
</dbReference>
<feature type="transmembrane region" description="Helical" evidence="6">
    <location>
        <begin position="282"/>
        <end position="303"/>
    </location>
</feature>
<proteinExistence type="predicted"/>
<dbReference type="InterPro" id="IPR020846">
    <property type="entry name" value="MFS_dom"/>
</dbReference>
<comment type="caution">
    <text evidence="8">The sequence shown here is derived from an EMBL/GenBank/DDBJ whole genome shotgun (WGS) entry which is preliminary data.</text>
</comment>
<feature type="transmembrane region" description="Helical" evidence="6">
    <location>
        <begin position="337"/>
        <end position="354"/>
    </location>
</feature>
<feature type="transmembrane region" description="Helical" evidence="6">
    <location>
        <begin position="375"/>
        <end position="397"/>
    </location>
</feature>
<feature type="transmembrane region" description="Helical" evidence="6">
    <location>
        <begin position="148"/>
        <end position="170"/>
    </location>
</feature>
<name>A0A069NGT2_9BURK</name>
<gene>
    <name evidence="8" type="ORF">BG57_23015</name>
</gene>
<reference evidence="8 9" key="1">
    <citation type="submission" date="2014-03" db="EMBL/GenBank/DDBJ databases">
        <title>Draft Genome Sequences of Four Burkholderia Strains.</title>
        <authorList>
            <person name="Liu X.Y."/>
            <person name="Li C.X."/>
            <person name="Xu J.H."/>
        </authorList>
    </citation>
    <scope>NUCLEOTIDE SEQUENCE [LARGE SCALE GENOMIC DNA]</scope>
    <source>
        <strain evidence="8 9">R27</strain>
    </source>
</reference>
<feature type="transmembrane region" description="Helical" evidence="6">
    <location>
        <begin position="90"/>
        <end position="109"/>
    </location>
</feature>
<dbReference type="FunFam" id="1.20.1250.20:FF:000018">
    <property type="entry name" value="MFS transporter permease"/>
    <property type="match status" value="1"/>
</dbReference>
<feature type="transmembrane region" description="Helical" evidence="6">
    <location>
        <begin position="249"/>
        <end position="270"/>
    </location>
</feature>
<feature type="transmembrane region" description="Helical" evidence="6">
    <location>
        <begin position="57"/>
        <end position="78"/>
    </location>
</feature>
<dbReference type="InterPro" id="IPR011701">
    <property type="entry name" value="MFS"/>
</dbReference>
<feature type="transmembrane region" description="Helical" evidence="6">
    <location>
        <begin position="182"/>
        <end position="205"/>
    </location>
</feature>
<dbReference type="AlphaFoldDB" id="A0A069NGT2"/>
<feature type="transmembrane region" description="Helical" evidence="6">
    <location>
        <begin position="20"/>
        <end position="37"/>
    </location>
</feature>
<dbReference type="GO" id="GO:0022857">
    <property type="term" value="F:transmembrane transporter activity"/>
    <property type="evidence" value="ECO:0007669"/>
    <property type="project" value="InterPro"/>
</dbReference>
<keyword evidence="5 6" id="KW-0472">Membrane</keyword>
<dbReference type="EMBL" id="JFHE01000042">
    <property type="protein sequence ID" value="KDR27608.1"/>
    <property type="molecule type" value="Genomic_DNA"/>
</dbReference>
<sequence length="441" mass="47988">MHAQSVTAKSEIEERTIRKVVWRLIPFLMVCYLLAYIDRGNVGMASLQMNHDLAMSAKVFGFGSSLFFVSYFLCEVPSNLALQKYGARVWIARIMLTWGIVSAATALVQNATTFYILRFLLGAAEAGFFPGVLLYLSYWIPASYRARIVAVFMVAIPLGSFLGSPLSALLLQMDGIGGLRGWHWLFILEGLPTVLLGFACLFFLTNKPDEASWLKPGEREWLTNALANETKTPKKVLDMPLTKLFRNRYVLCLALIDTCASAAGSTLNVWQPQLLKSYGLTVMQTGLINSVPYALACVLMVYWGRRSDRVQERRWHTVVPMLLIGLGLFGTSLSGAIVPTVCLLCAVLVGAYAFKGPFWALAGDMLSGSAAAAGLATINAIANLLGGGLMVNVYAWVASATGSYALALMPLGVLTLISVTTLLLLTRNGETRQLAAKTETV</sequence>
<dbReference type="Gene3D" id="1.20.1250.20">
    <property type="entry name" value="MFS general substrate transporter like domains"/>
    <property type="match status" value="2"/>
</dbReference>
<keyword evidence="3 6" id="KW-0812">Transmembrane</keyword>
<evidence type="ECO:0000256" key="6">
    <source>
        <dbReference type="SAM" id="Phobius"/>
    </source>
</evidence>
<organism evidence="8 9">
    <name type="scientific">Caballeronia grimmiae</name>
    <dbReference type="NCBI Taxonomy" id="1071679"/>
    <lineage>
        <taxon>Bacteria</taxon>
        <taxon>Pseudomonadati</taxon>
        <taxon>Pseudomonadota</taxon>
        <taxon>Betaproteobacteria</taxon>
        <taxon>Burkholderiales</taxon>
        <taxon>Burkholderiaceae</taxon>
        <taxon>Caballeronia</taxon>
    </lineage>
</organism>
<keyword evidence="4 6" id="KW-1133">Transmembrane helix</keyword>
<accession>A0A069NGT2</accession>
<evidence type="ECO:0000259" key="7">
    <source>
        <dbReference type="PROSITE" id="PS50850"/>
    </source>
</evidence>
<protein>
    <submittedName>
        <fullName evidence="8">MFS transporter permease</fullName>
    </submittedName>
</protein>
<dbReference type="OrthoDB" id="5441967at2"/>
<feature type="transmembrane region" description="Helical" evidence="6">
    <location>
        <begin position="115"/>
        <end position="136"/>
    </location>
</feature>
<dbReference type="STRING" id="1071679.BG57_23015"/>
<dbReference type="PANTHER" id="PTHR43791:SF36">
    <property type="entry name" value="TRANSPORTER, PUTATIVE (AFU_ORTHOLOGUE AFUA_6G08340)-RELATED"/>
    <property type="match status" value="1"/>
</dbReference>
<dbReference type="InterPro" id="IPR036259">
    <property type="entry name" value="MFS_trans_sf"/>
</dbReference>
<evidence type="ECO:0000313" key="8">
    <source>
        <dbReference type="EMBL" id="KDR27608.1"/>
    </source>
</evidence>
<dbReference type="eggNOG" id="COG2271">
    <property type="taxonomic scope" value="Bacteria"/>
</dbReference>
<evidence type="ECO:0000256" key="1">
    <source>
        <dbReference type="ARBA" id="ARBA00004141"/>
    </source>
</evidence>
<dbReference type="CDD" id="cd17319">
    <property type="entry name" value="MFS_ExuT_GudP_like"/>
    <property type="match status" value="1"/>
</dbReference>
<comment type="subcellular location">
    <subcellularLocation>
        <location evidence="1">Membrane</location>
        <topology evidence="1">Multi-pass membrane protein</topology>
    </subcellularLocation>
</comment>
<dbReference type="SUPFAM" id="SSF103473">
    <property type="entry name" value="MFS general substrate transporter"/>
    <property type="match status" value="1"/>
</dbReference>
<keyword evidence="2" id="KW-0813">Transport</keyword>
<dbReference type="PROSITE" id="PS50850">
    <property type="entry name" value="MFS"/>
    <property type="match status" value="1"/>
</dbReference>
<dbReference type="Proteomes" id="UP000027439">
    <property type="component" value="Unassembled WGS sequence"/>
</dbReference>